<dbReference type="OMA" id="KSYLMAN"/>
<dbReference type="PANTHER" id="PTHR21523">
    <property type="match status" value="1"/>
</dbReference>
<dbReference type="PANTHER" id="PTHR21523:SF44">
    <property type="entry name" value="MLT-TEN (MLT-10) RELATED"/>
    <property type="match status" value="1"/>
</dbReference>
<dbReference type="AlphaFoldDB" id="A0A0N4XCE3"/>
<dbReference type="WBParaSite" id="NBR_0000011301-mRNA-1">
    <property type="protein sequence ID" value="NBR_0000011301-mRNA-1"/>
    <property type="gene ID" value="NBR_0000011301"/>
</dbReference>
<sequence length="517" mass="58335">LSNCLTHLNGRNAVTAKNKELEAIEKVTLDAKSFEKVKQLHREWYFYALKALLGQMAKELLRTMDRRLKLCLKRVIRTNDLKNTASCLIRAREQWKKQSESATLPSLPEVTTKSPVHRVSNLFASLFGKIPTKDLSRKWSTTYRKMVKVAKILEKNEKLPGARVYEARVYDLAVGNGARRTRENQVSFDLHRVFTKKLITVPAAVKSVFDIVTSFKGSGSSRVLSPRIAPLVPDRSRSQRVLSPSLFPFYNDEAEEQIMPIPKVLESAGLNENDREKVLAMVMEVSGARETVDNAIKRYFLEYRSLFHIGNIFEQLRSSFSKMQRIEMKRRGYTFMDQQQMRRLHEQQGRETDQRRHLYLLPLISVQGRSKRQISVLAPVVLSPFQFAPVYGLSILGPVVLSPNIFAPLILNPAVLSAWVLSPALPLPFIISPYLLSPYVLSPLGFAPFILTPYVLSPNVINPYFLSPVILSPVVLSPDVISPMVLGGQILSPSVLSPSVLSKSYLMANVLSPSFLS</sequence>
<reference evidence="1" key="1">
    <citation type="submission" date="2017-02" db="UniProtKB">
        <authorList>
            <consortium name="WormBaseParasite"/>
        </authorList>
    </citation>
    <scope>IDENTIFICATION</scope>
</reference>
<name>A0A0N4XCE3_NIPBR</name>
<accession>A0A0N4XCE3</accession>
<evidence type="ECO:0000313" key="1">
    <source>
        <dbReference type="WBParaSite" id="NBR_0000011301-mRNA-1"/>
    </source>
</evidence>
<dbReference type="Pfam" id="PF04870">
    <property type="entry name" value="Moulting_cycle"/>
    <property type="match status" value="1"/>
</dbReference>
<protein>
    <submittedName>
        <fullName evidence="1">ANK_REP_REGION domain-containing protein</fullName>
    </submittedName>
</protein>
<organism evidence="1">
    <name type="scientific">Nippostrongylus brasiliensis</name>
    <name type="common">Rat hookworm</name>
    <dbReference type="NCBI Taxonomy" id="27835"/>
    <lineage>
        <taxon>Eukaryota</taxon>
        <taxon>Metazoa</taxon>
        <taxon>Ecdysozoa</taxon>
        <taxon>Nematoda</taxon>
        <taxon>Chromadorea</taxon>
        <taxon>Rhabditida</taxon>
        <taxon>Rhabditina</taxon>
        <taxon>Rhabditomorpha</taxon>
        <taxon>Strongyloidea</taxon>
        <taxon>Heligmosomidae</taxon>
        <taxon>Nippostrongylus</taxon>
    </lineage>
</organism>
<proteinExistence type="predicted"/>
<dbReference type="InterPro" id="IPR006954">
    <property type="entry name" value="Mlt-10-like"/>
</dbReference>